<keyword evidence="2" id="KW-1003">Cell membrane</keyword>
<evidence type="ECO:0000256" key="1">
    <source>
        <dbReference type="ARBA" id="ARBA00004651"/>
    </source>
</evidence>
<evidence type="ECO:0000256" key="6">
    <source>
        <dbReference type="SAM" id="Phobius"/>
    </source>
</evidence>
<dbReference type="Pfam" id="PF12704">
    <property type="entry name" value="MacB_PCD"/>
    <property type="match status" value="1"/>
</dbReference>
<dbReference type="RefSeq" id="WP_265615903.1">
    <property type="nucleotide sequence ID" value="NZ_JAPFRD010000002.1"/>
</dbReference>
<sequence length="412" mass="44920">MLMSLSWNSLRSRKKSVVLTFFSLLISISVLLSVEHIRLQAKESFNRTISDVDLIVGAPSGQLNLLLYSVFRMGSPTNNIYYQSYERLKNHEQVSWAIPISLGDSHQGFRVMGTNAAYFAHFKYGNKQALTFEKGQPFQSLFQTVIGADVAKKLGYQVGDEVVIAHGAGSTSFTHHDDTPFTVSGILKSTGTPVDKTVHVSLTAIEAIHLPHPQQTKLLENPSAAADLAPESVTAVLLGLKSKFAIFKLQRDVNNDKSDKLMAILPGVALNELWQLMATVENLLRVISVLILVSSLFGLSTMLLASMQQRQHEIAVLRVLGAGPHVIFTLVLLEALILVVLAMLAATGLISLAISLLSDWLSSTYGLFLSANMMQTEIILVYAVVIIASIITSAIPAYDAYKSALHSTLSAR</sequence>
<dbReference type="Proteomes" id="UP001142810">
    <property type="component" value="Unassembled WGS sequence"/>
</dbReference>
<proteinExistence type="predicted"/>
<evidence type="ECO:0000256" key="3">
    <source>
        <dbReference type="ARBA" id="ARBA00022692"/>
    </source>
</evidence>
<feature type="domain" description="ABC3 transporter permease C-terminal" evidence="7">
    <location>
        <begin position="286"/>
        <end position="402"/>
    </location>
</feature>
<evidence type="ECO:0000313" key="10">
    <source>
        <dbReference type="Proteomes" id="UP001142810"/>
    </source>
</evidence>
<evidence type="ECO:0000313" key="9">
    <source>
        <dbReference type="EMBL" id="MCW8107202.1"/>
    </source>
</evidence>
<reference evidence="9" key="1">
    <citation type="submission" date="2022-11" db="EMBL/GenBank/DDBJ databases">
        <title>Alteromonas sp. nov., isolated from sea water of the Qingdao.</title>
        <authorList>
            <person name="Wang Q."/>
        </authorList>
    </citation>
    <scope>NUCLEOTIDE SEQUENCE</scope>
    <source>
        <strain evidence="9">ASW11-7</strain>
    </source>
</reference>
<evidence type="ECO:0000259" key="8">
    <source>
        <dbReference type="Pfam" id="PF12704"/>
    </source>
</evidence>
<keyword evidence="3 6" id="KW-0812">Transmembrane</keyword>
<evidence type="ECO:0000256" key="4">
    <source>
        <dbReference type="ARBA" id="ARBA00022989"/>
    </source>
</evidence>
<dbReference type="EMBL" id="JAPFRD010000002">
    <property type="protein sequence ID" value="MCW8107202.1"/>
    <property type="molecule type" value="Genomic_DNA"/>
</dbReference>
<protein>
    <submittedName>
        <fullName evidence="9">ABC transporter permease</fullName>
    </submittedName>
</protein>
<dbReference type="PANTHER" id="PTHR43738">
    <property type="entry name" value="ABC TRANSPORTER, MEMBRANE PROTEIN"/>
    <property type="match status" value="1"/>
</dbReference>
<evidence type="ECO:0000259" key="7">
    <source>
        <dbReference type="Pfam" id="PF02687"/>
    </source>
</evidence>
<evidence type="ECO:0000256" key="5">
    <source>
        <dbReference type="ARBA" id="ARBA00023136"/>
    </source>
</evidence>
<feature type="domain" description="MacB-like periplasmic core" evidence="8">
    <location>
        <begin position="19"/>
        <end position="207"/>
    </location>
</feature>
<dbReference type="Pfam" id="PF02687">
    <property type="entry name" value="FtsX"/>
    <property type="match status" value="1"/>
</dbReference>
<keyword evidence="4 6" id="KW-1133">Transmembrane helix</keyword>
<comment type="caution">
    <text evidence="9">The sequence shown here is derived from an EMBL/GenBank/DDBJ whole genome shotgun (WGS) entry which is preliminary data.</text>
</comment>
<gene>
    <name evidence="9" type="ORF">OPS25_01620</name>
</gene>
<dbReference type="InterPro" id="IPR003838">
    <property type="entry name" value="ABC3_permease_C"/>
</dbReference>
<name>A0ABT3P343_9ALTE</name>
<dbReference type="InterPro" id="IPR025857">
    <property type="entry name" value="MacB_PCD"/>
</dbReference>
<feature type="transmembrane region" description="Helical" evidence="6">
    <location>
        <begin position="326"/>
        <end position="358"/>
    </location>
</feature>
<keyword evidence="5 6" id="KW-0472">Membrane</keyword>
<keyword evidence="10" id="KW-1185">Reference proteome</keyword>
<comment type="subcellular location">
    <subcellularLocation>
        <location evidence="1">Cell membrane</location>
        <topology evidence="1">Multi-pass membrane protein</topology>
    </subcellularLocation>
</comment>
<organism evidence="9 10">
    <name type="scientific">Alteromonas aquimaris</name>
    <dbReference type="NCBI Taxonomy" id="2998417"/>
    <lineage>
        <taxon>Bacteria</taxon>
        <taxon>Pseudomonadati</taxon>
        <taxon>Pseudomonadota</taxon>
        <taxon>Gammaproteobacteria</taxon>
        <taxon>Alteromonadales</taxon>
        <taxon>Alteromonadaceae</taxon>
        <taxon>Alteromonas/Salinimonas group</taxon>
        <taxon>Alteromonas</taxon>
    </lineage>
</organism>
<dbReference type="InterPro" id="IPR051125">
    <property type="entry name" value="ABC-4/HrtB_transporter"/>
</dbReference>
<feature type="transmembrane region" description="Helical" evidence="6">
    <location>
        <begin position="283"/>
        <end position="305"/>
    </location>
</feature>
<feature type="transmembrane region" description="Helical" evidence="6">
    <location>
        <begin position="378"/>
        <end position="398"/>
    </location>
</feature>
<evidence type="ECO:0000256" key="2">
    <source>
        <dbReference type="ARBA" id="ARBA00022475"/>
    </source>
</evidence>
<dbReference type="PANTHER" id="PTHR43738:SF2">
    <property type="entry name" value="ABC TRANSPORTER PERMEASE"/>
    <property type="match status" value="1"/>
</dbReference>
<accession>A0ABT3P343</accession>